<reference evidence="1" key="1">
    <citation type="journal article" date="2017" name="Parasit. Vectors">
        <title>Sialotranscriptomics of Rhipicephalus zambeziensis reveals intricate expression profiles of secretory proteins and suggests tight temporal transcriptional regulation during blood-feeding.</title>
        <authorList>
            <person name="de Castro M.H."/>
            <person name="de Klerk D."/>
            <person name="Pienaar R."/>
            <person name="Rees D.J.G."/>
            <person name="Mans B.J."/>
        </authorList>
    </citation>
    <scope>NUCLEOTIDE SEQUENCE</scope>
    <source>
        <tissue evidence="1">Salivary glands</tissue>
    </source>
</reference>
<dbReference type="EMBL" id="GFPF01001603">
    <property type="protein sequence ID" value="MAA12749.1"/>
    <property type="molecule type" value="Transcribed_RNA"/>
</dbReference>
<dbReference type="AlphaFoldDB" id="A0A224YAU0"/>
<organism evidence="1">
    <name type="scientific">Rhipicephalus zambeziensis</name>
    <dbReference type="NCBI Taxonomy" id="60191"/>
    <lineage>
        <taxon>Eukaryota</taxon>
        <taxon>Metazoa</taxon>
        <taxon>Ecdysozoa</taxon>
        <taxon>Arthropoda</taxon>
        <taxon>Chelicerata</taxon>
        <taxon>Arachnida</taxon>
        <taxon>Acari</taxon>
        <taxon>Parasitiformes</taxon>
        <taxon>Ixodida</taxon>
        <taxon>Ixodoidea</taxon>
        <taxon>Ixodidae</taxon>
        <taxon>Rhipicephalinae</taxon>
        <taxon>Rhipicephalus</taxon>
        <taxon>Rhipicephalus</taxon>
    </lineage>
</organism>
<name>A0A224YAU0_9ACAR</name>
<sequence>MALPASILRSLFIVTSDFRAFLKVIYHSSYRPFHATWQFEIFRLLIHLQLKSDRSLSPQGQRRAANMLNNFRYVSAAERFRGRDPSELRRTSRIVRIAPTG</sequence>
<accession>A0A224YAU0</accession>
<evidence type="ECO:0000313" key="1">
    <source>
        <dbReference type="EMBL" id="MAA12749.1"/>
    </source>
</evidence>
<protein>
    <submittedName>
        <fullName evidence="1">Uncharacterized protein</fullName>
    </submittedName>
</protein>
<proteinExistence type="predicted"/>